<dbReference type="Gene3D" id="1.10.1170.10">
    <property type="entry name" value="Inhibitor Of Apoptosis Protein (2mihbC-IAP-1), Chain A"/>
    <property type="match status" value="2"/>
</dbReference>
<keyword evidence="2" id="KW-0479">Metal-binding</keyword>
<dbReference type="AlphaFoldDB" id="A0AAN9BNQ1"/>
<dbReference type="InterPro" id="IPR013083">
    <property type="entry name" value="Znf_RING/FYVE/PHD"/>
</dbReference>
<dbReference type="PROSITE" id="PS50089">
    <property type="entry name" value="ZF_RING_2"/>
    <property type="match status" value="1"/>
</dbReference>
<dbReference type="PANTHER" id="PTHR10044">
    <property type="entry name" value="INHIBITOR OF APOPTOSIS"/>
    <property type="match status" value="1"/>
</dbReference>
<organism evidence="9 10">
    <name type="scientific">Littorina saxatilis</name>
    <dbReference type="NCBI Taxonomy" id="31220"/>
    <lineage>
        <taxon>Eukaryota</taxon>
        <taxon>Metazoa</taxon>
        <taxon>Spiralia</taxon>
        <taxon>Lophotrochozoa</taxon>
        <taxon>Mollusca</taxon>
        <taxon>Gastropoda</taxon>
        <taxon>Caenogastropoda</taxon>
        <taxon>Littorinimorpha</taxon>
        <taxon>Littorinoidea</taxon>
        <taxon>Littorinidae</taxon>
        <taxon>Littorina</taxon>
    </lineage>
</organism>
<keyword evidence="7" id="KW-0472">Membrane</keyword>
<dbReference type="Pfam" id="PF00653">
    <property type="entry name" value="BIR"/>
    <property type="match status" value="2"/>
</dbReference>
<dbReference type="InterPro" id="IPR001370">
    <property type="entry name" value="BIR_rpt"/>
</dbReference>
<keyword evidence="7" id="KW-1133">Transmembrane helix</keyword>
<feature type="compositionally biased region" description="Basic and acidic residues" evidence="6">
    <location>
        <begin position="112"/>
        <end position="123"/>
    </location>
</feature>
<keyword evidence="3 5" id="KW-0863">Zinc-finger</keyword>
<feature type="compositionally biased region" description="Low complexity" evidence="6">
    <location>
        <begin position="490"/>
        <end position="504"/>
    </location>
</feature>
<dbReference type="PROSITE" id="PS50143">
    <property type="entry name" value="BIR_REPEAT_2"/>
    <property type="match status" value="2"/>
</dbReference>
<name>A0AAN9BNQ1_9CAEN</name>
<evidence type="ECO:0000256" key="4">
    <source>
        <dbReference type="ARBA" id="ARBA00022833"/>
    </source>
</evidence>
<keyword evidence="7" id="KW-0812">Transmembrane</keyword>
<keyword evidence="10" id="KW-1185">Reference proteome</keyword>
<proteinExistence type="inferred from homology"/>
<evidence type="ECO:0000259" key="8">
    <source>
        <dbReference type="PROSITE" id="PS50089"/>
    </source>
</evidence>
<dbReference type="EMBL" id="JBAMIC010000004">
    <property type="protein sequence ID" value="KAK7108471.1"/>
    <property type="molecule type" value="Genomic_DNA"/>
</dbReference>
<feature type="compositionally biased region" description="Polar residues" evidence="6">
    <location>
        <begin position="592"/>
        <end position="626"/>
    </location>
</feature>
<evidence type="ECO:0000313" key="10">
    <source>
        <dbReference type="Proteomes" id="UP001374579"/>
    </source>
</evidence>
<dbReference type="CDD" id="cd16510">
    <property type="entry name" value="RING-HC_IAPs"/>
    <property type="match status" value="1"/>
</dbReference>
<feature type="region of interest" description="Disordered" evidence="6">
    <location>
        <begin position="817"/>
        <end position="844"/>
    </location>
</feature>
<dbReference type="GO" id="GO:0005737">
    <property type="term" value="C:cytoplasm"/>
    <property type="evidence" value="ECO:0007669"/>
    <property type="project" value="TreeGrafter"/>
</dbReference>
<evidence type="ECO:0000256" key="1">
    <source>
        <dbReference type="ARBA" id="ARBA00006672"/>
    </source>
</evidence>
<feature type="domain" description="RING-type" evidence="8">
    <location>
        <begin position="881"/>
        <end position="916"/>
    </location>
</feature>
<evidence type="ECO:0000256" key="5">
    <source>
        <dbReference type="PROSITE-ProRule" id="PRU00175"/>
    </source>
</evidence>
<feature type="region of interest" description="Disordered" evidence="6">
    <location>
        <begin position="443"/>
        <end position="700"/>
    </location>
</feature>
<evidence type="ECO:0000256" key="2">
    <source>
        <dbReference type="ARBA" id="ARBA00022723"/>
    </source>
</evidence>
<protein>
    <recommendedName>
        <fullName evidence="8">RING-type domain-containing protein</fullName>
    </recommendedName>
</protein>
<dbReference type="SUPFAM" id="SSF57924">
    <property type="entry name" value="Inhibitor of apoptosis (IAP) repeat"/>
    <property type="match status" value="2"/>
</dbReference>
<dbReference type="Pfam" id="PF13920">
    <property type="entry name" value="zf-C3HC4_3"/>
    <property type="match status" value="1"/>
</dbReference>
<dbReference type="Gene3D" id="3.30.40.10">
    <property type="entry name" value="Zinc/RING finger domain, C3HC4 (zinc finger)"/>
    <property type="match status" value="1"/>
</dbReference>
<evidence type="ECO:0000256" key="3">
    <source>
        <dbReference type="ARBA" id="ARBA00022771"/>
    </source>
</evidence>
<evidence type="ECO:0000256" key="6">
    <source>
        <dbReference type="SAM" id="MobiDB-lite"/>
    </source>
</evidence>
<comment type="similarity">
    <text evidence="1">Belongs to the IAP family.</text>
</comment>
<dbReference type="GO" id="GO:0008270">
    <property type="term" value="F:zinc ion binding"/>
    <property type="evidence" value="ECO:0007669"/>
    <property type="project" value="UniProtKB-KW"/>
</dbReference>
<dbReference type="GO" id="GO:0005634">
    <property type="term" value="C:nucleus"/>
    <property type="evidence" value="ECO:0007669"/>
    <property type="project" value="TreeGrafter"/>
</dbReference>
<feature type="compositionally biased region" description="Polar residues" evidence="6">
    <location>
        <begin position="163"/>
        <end position="202"/>
    </location>
</feature>
<dbReference type="PANTHER" id="PTHR10044:SF139">
    <property type="entry name" value="DEATH-ASSOCIATED INHIBITOR OF APOPTOSIS 2"/>
    <property type="match status" value="1"/>
</dbReference>
<feature type="compositionally biased region" description="Low complexity" evidence="6">
    <location>
        <begin position="513"/>
        <end position="531"/>
    </location>
</feature>
<dbReference type="SMART" id="SM00238">
    <property type="entry name" value="BIR"/>
    <property type="match status" value="2"/>
</dbReference>
<dbReference type="CDD" id="cd00022">
    <property type="entry name" value="BIR"/>
    <property type="match status" value="1"/>
</dbReference>
<gene>
    <name evidence="9" type="ORF">V1264_016207</name>
</gene>
<keyword evidence="4" id="KW-0862">Zinc</keyword>
<dbReference type="Proteomes" id="UP001374579">
    <property type="component" value="Unassembled WGS sequence"/>
</dbReference>
<dbReference type="FunFam" id="1.10.1170.10:FF:000002">
    <property type="entry name" value="Baculoviral IAP repeat containing 7"/>
    <property type="match status" value="1"/>
</dbReference>
<dbReference type="InterPro" id="IPR050784">
    <property type="entry name" value="IAP"/>
</dbReference>
<feature type="transmembrane region" description="Helical" evidence="7">
    <location>
        <begin position="71"/>
        <end position="89"/>
    </location>
</feature>
<comment type="caution">
    <text evidence="9">The sequence shown here is derived from an EMBL/GenBank/DDBJ whole genome shotgun (WGS) entry which is preliminary data.</text>
</comment>
<feature type="compositionally biased region" description="Basic and acidic residues" evidence="6">
    <location>
        <begin position="446"/>
        <end position="472"/>
    </location>
</feature>
<evidence type="ECO:0000256" key="7">
    <source>
        <dbReference type="SAM" id="Phobius"/>
    </source>
</evidence>
<dbReference type="GO" id="GO:0051726">
    <property type="term" value="P:regulation of cell cycle"/>
    <property type="evidence" value="ECO:0007669"/>
    <property type="project" value="TreeGrafter"/>
</dbReference>
<feature type="region of interest" description="Disordered" evidence="6">
    <location>
        <begin position="112"/>
        <end position="202"/>
    </location>
</feature>
<accession>A0AAN9BNQ1</accession>
<sequence>MCLLRSRLGQLLNGASELMGKHLTTNRHHVHSPRDIRTQVYFSALIFRVVLHCCMENVVHHGDTRCTKQSYNMTVNYHVIIIFILYVALRLKQICMSMNKCESEMCKAKRFEPNPGNKDHALDSFEETPCKSQNRPPSPDQAADELNLDLRADISDGPGESVEPSNNKCRHPVQQSEPTRPSLQLHKTTARSAPSPHQQTVSQEMACQPEIRDADSKVDEPNNETAKYAYDLRQASGYLAVKSLTDKCTVRKTRTKVTHLFIQECLQQCLALNSAHGNSITDKQNMKSEDASDIEAQTTEDSVILKQLTSAPTMRFAPGVEQKVATYMVEGPGKPVSLLTAEHNRLASFVDNKKVPKSGVWVTRLAAAGFYCPEKNTSFVRCAFCDVDVKIEDLRGSGDPMELHRRRSPFCSFVKGQSSNVTLELQGQIAGLNVIHGFFGDTSPLDQEHSSRGVKDQHKDTPISEQARRRSECLQSSASARGHSSGGGAARVQSSSAPRVSSASLPTLPTNQSPRGVSSPSSPSSMPAASSHRSRTPVNSLPRGESNATGRTAGVETAPTGHPAQSRHSPDPNVTAGHAGVETARRGHLAQAASSHAQGSVTPMQLTESTRSQNTHVTQSSPSSGPTRAPATERALPFQTARPVNTHQQETSSSSQTSSASASPQASTNNSASQSNPREAVAHPGPATQAPPPSSTGEAERQVVTYSQLGIYTQEPKRFDFAIAATRAGSFTAWPHPGTHSPHHMAEAGFYYVGQDDLVRCFYCKGGLKSWAPHLRPWVEHARFFPKCSFVGQVKGQDFVDVVQELKERQETISAEQVEEELTARQRDTQARSTLPPPEGAAGGVSAAVGGADENTDVTQLAKVADDLENENKEILDARICKICQINDVSILFLPCGHLVSCAQCAPALRTCAVCRQRVKGRVRVIEK</sequence>
<evidence type="ECO:0000313" key="9">
    <source>
        <dbReference type="EMBL" id="KAK7108471.1"/>
    </source>
</evidence>
<dbReference type="InterPro" id="IPR001841">
    <property type="entry name" value="Znf_RING"/>
</dbReference>
<reference evidence="9 10" key="1">
    <citation type="submission" date="2024-02" db="EMBL/GenBank/DDBJ databases">
        <title>Chromosome-scale genome assembly of the rough periwinkle Littorina saxatilis.</title>
        <authorList>
            <person name="De Jode A."/>
            <person name="Faria R."/>
            <person name="Formenti G."/>
            <person name="Sims Y."/>
            <person name="Smith T.P."/>
            <person name="Tracey A."/>
            <person name="Wood J.M.D."/>
            <person name="Zagrodzka Z.B."/>
            <person name="Johannesson K."/>
            <person name="Butlin R.K."/>
            <person name="Leder E.H."/>
        </authorList>
    </citation>
    <scope>NUCLEOTIDE SEQUENCE [LARGE SCALE GENOMIC DNA]</scope>
    <source>
        <strain evidence="9">Snail1</strain>
        <tissue evidence="9">Muscle</tissue>
    </source>
</reference>
<feature type="compositionally biased region" description="Low complexity" evidence="6">
    <location>
        <begin position="651"/>
        <end position="677"/>
    </location>
</feature>